<keyword evidence="2" id="KW-0012">Acyltransferase</keyword>
<dbReference type="Gene3D" id="3.40.630.30">
    <property type="match status" value="1"/>
</dbReference>
<dbReference type="Proteomes" id="UP000321154">
    <property type="component" value="Unassembled WGS sequence"/>
</dbReference>
<feature type="domain" description="N-acetyltransferase" evidence="3">
    <location>
        <begin position="1"/>
        <end position="159"/>
    </location>
</feature>
<reference evidence="4 6" key="1">
    <citation type="submission" date="2019-07" db="EMBL/GenBank/DDBJ databases">
        <title>Whole genome shotgun sequence of Frigoribacterium faeni NBRC 103066.</title>
        <authorList>
            <person name="Hosoyama A."/>
            <person name="Uohara A."/>
            <person name="Ohji S."/>
            <person name="Ichikawa N."/>
        </authorList>
    </citation>
    <scope>NUCLEOTIDE SEQUENCE [LARGE SCALE GENOMIC DNA]</scope>
    <source>
        <strain evidence="4 6">NBRC 103066</strain>
    </source>
</reference>
<evidence type="ECO:0000313" key="6">
    <source>
        <dbReference type="Proteomes" id="UP000321154"/>
    </source>
</evidence>
<dbReference type="EMBL" id="JACGWW010000001">
    <property type="protein sequence ID" value="MBA8811814.1"/>
    <property type="molecule type" value="Genomic_DNA"/>
</dbReference>
<accession>A0A7W3PHN0</accession>
<keyword evidence="6" id="KW-1185">Reference proteome</keyword>
<gene>
    <name evidence="5" type="ORF">FB463_000038</name>
    <name evidence="4" type="ORF">FFA01_16100</name>
</gene>
<name>A0A7W3PHN0_9MICO</name>
<evidence type="ECO:0000256" key="1">
    <source>
        <dbReference type="ARBA" id="ARBA00022679"/>
    </source>
</evidence>
<dbReference type="PROSITE" id="PS51186">
    <property type="entry name" value="GNAT"/>
    <property type="match status" value="1"/>
</dbReference>
<dbReference type="PANTHER" id="PTHR43877:SF1">
    <property type="entry name" value="ACETYLTRANSFERASE"/>
    <property type="match status" value="1"/>
</dbReference>
<dbReference type="Proteomes" id="UP000522688">
    <property type="component" value="Unassembled WGS sequence"/>
</dbReference>
<dbReference type="OrthoDB" id="5243635at2"/>
<evidence type="ECO:0000313" key="5">
    <source>
        <dbReference type="EMBL" id="MBA8811814.1"/>
    </source>
</evidence>
<reference evidence="5 7" key="2">
    <citation type="submission" date="2020-07" db="EMBL/GenBank/DDBJ databases">
        <title>Sequencing the genomes of 1000 actinobacteria strains.</title>
        <authorList>
            <person name="Klenk H.-P."/>
        </authorList>
    </citation>
    <scope>NUCLEOTIDE SEQUENCE [LARGE SCALE GENOMIC DNA]</scope>
    <source>
        <strain evidence="5 7">DSM 10309</strain>
    </source>
</reference>
<dbReference type="Pfam" id="PF00583">
    <property type="entry name" value="Acetyltransf_1"/>
    <property type="match status" value="1"/>
</dbReference>
<dbReference type="InterPro" id="IPR016181">
    <property type="entry name" value="Acyl_CoA_acyltransferase"/>
</dbReference>
<dbReference type="RefSeq" id="WP_146854794.1">
    <property type="nucleotide sequence ID" value="NZ_BAAAHR010000007.1"/>
</dbReference>
<dbReference type="SUPFAM" id="SSF55729">
    <property type="entry name" value="Acyl-CoA N-acyltransferases (Nat)"/>
    <property type="match status" value="1"/>
</dbReference>
<dbReference type="GO" id="GO:0016747">
    <property type="term" value="F:acyltransferase activity, transferring groups other than amino-acyl groups"/>
    <property type="evidence" value="ECO:0007669"/>
    <property type="project" value="InterPro"/>
</dbReference>
<dbReference type="PANTHER" id="PTHR43877">
    <property type="entry name" value="AMINOALKYLPHOSPHONATE N-ACETYLTRANSFERASE-RELATED-RELATED"/>
    <property type="match status" value="1"/>
</dbReference>
<evidence type="ECO:0000256" key="2">
    <source>
        <dbReference type="ARBA" id="ARBA00023315"/>
    </source>
</evidence>
<organism evidence="5 7">
    <name type="scientific">Frigoribacterium faeni</name>
    <dbReference type="NCBI Taxonomy" id="145483"/>
    <lineage>
        <taxon>Bacteria</taxon>
        <taxon>Bacillati</taxon>
        <taxon>Actinomycetota</taxon>
        <taxon>Actinomycetes</taxon>
        <taxon>Micrococcales</taxon>
        <taxon>Microbacteriaceae</taxon>
        <taxon>Frigoribacterium</taxon>
    </lineage>
</organism>
<comment type="caution">
    <text evidence="5">The sequence shown here is derived from an EMBL/GenBank/DDBJ whole genome shotgun (WGS) entry which is preliminary data.</text>
</comment>
<sequence length="159" mass="17356">MLIRPAVRDDAEPIARVHLAAWREAYAHLVPLQVLAALSVPERADRWRGILDRGETDVVVAVDAVGDVVGWASASDGRDDDAPRPRELEGLYVLEASYGSGVGQRLLEAAVGTGPAYLWSAADNPRALAFYRRNGFVPDGAELRVPFVDREIDAVRLVR</sequence>
<evidence type="ECO:0000313" key="4">
    <source>
        <dbReference type="EMBL" id="GEK83301.1"/>
    </source>
</evidence>
<proteinExistence type="predicted"/>
<evidence type="ECO:0000313" key="7">
    <source>
        <dbReference type="Proteomes" id="UP000522688"/>
    </source>
</evidence>
<dbReference type="InterPro" id="IPR050832">
    <property type="entry name" value="Bact_Acetyltransf"/>
</dbReference>
<dbReference type="InterPro" id="IPR000182">
    <property type="entry name" value="GNAT_dom"/>
</dbReference>
<dbReference type="AlphaFoldDB" id="A0A7W3PHN0"/>
<dbReference type="EMBL" id="BJUV01000013">
    <property type="protein sequence ID" value="GEK83301.1"/>
    <property type="molecule type" value="Genomic_DNA"/>
</dbReference>
<protein>
    <submittedName>
        <fullName evidence="4 5">N-acetyltransferase</fullName>
    </submittedName>
</protein>
<keyword evidence="1 5" id="KW-0808">Transferase</keyword>
<evidence type="ECO:0000259" key="3">
    <source>
        <dbReference type="PROSITE" id="PS51186"/>
    </source>
</evidence>